<reference evidence="2" key="1">
    <citation type="submission" date="2023-10" db="EMBL/GenBank/DDBJ databases">
        <authorList>
            <person name="Domelevo Entfellner J.-B."/>
        </authorList>
    </citation>
    <scope>NUCLEOTIDE SEQUENCE</scope>
</reference>
<keyword evidence="3" id="KW-1185">Reference proteome</keyword>
<proteinExistence type="predicted"/>
<feature type="region of interest" description="Disordered" evidence="1">
    <location>
        <begin position="1"/>
        <end position="28"/>
    </location>
</feature>
<dbReference type="Gramene" id="rna-AYBTSS11_LOCUS29716">
    <property type="protein sequence ID" value="CAJ1977549.1"/>
    <property type="gene ID" value="gene-AYBTSS11_LOCUS29716"/>
</dbReference>
<sequence>MDDTEGFATKMSNAKWGHNSQGDNKQQCVDQWMAPSTKVTRNGSYESLTYPLQQDKQYNTAS</sequence>
<protein>
    <submittedName>
        <fullName evidence="2">Uncharacterized protein</fullName>
    </submittedName>
</protein>
<feature type="region of interest" description="Disordered" evidence="1">
    <location>
        <begin position="43"/>
        <end position="62"/>
    </location>
</feature>
<organism evidence="2 3">
    <name type="scientific">Sphenostylis stenocarpa</name>
    <dbReference type="NCBI Taxonomy" id="92480"/>
    <lineage>
        <taxon>Eukaryota</taxon>
        <taxon>Viridiplantae</taxon>
        <taxon>Streptophyta</taxon>
        <taxon>Embryophyta</taxon>
        <taxon>Tracheophyta</taxon>
        <taxon>Spermatophyta</taxon>
        <taxon>Magnoliopsida</taxon>
        <taxon>eudicotyledons</taxon>
        <taxon>Gunneridae</taxon>
        <taxon>Pentapetalae</taxon>
        <taxon>rosids</taxon>
        <taxon>fabids</taxon>
        <taxon>Fabales</taxon>
        <taxon>Fabaceae</taxon>
        <taxon>Papilionoideae</taxon>
        <taxon>50 kb inversion clade</taxon>
        <taxon>NPAAA clade</taxon>
        <taxon>indigoferoid/millettioid clade</taxon>
        <taxon>Phaseoleae</taxon>
        <taxon>Sphenostylis</taxon>
    </lineage>
</organism>
<feature type="compositionally biased region" description="Polar residues" evidence="1">
    <location>
        <begin position="18"/>
        <end position="28"/>
    </location>
</feature>
<dbReference type="EMBL" id="OY731407">
    <property type="protein sequence ID" value="CAJ1977549.1"/>
    <property type="molecule type" value="Genomic_DNA"/>
</dbReference>
<gene>
    <name evidence="2" type="ORF">AYBTSS11_LOCUS29716</name>
</gene>
<accession>A0AA86W3E3</accession>
<evidence type="ECO:0000313" key="2">
    <source>
        <dbReference type="EMBL" id="CAJ1977549.1"/>
    </source>
</evidence>
<name>A0AA86W3E3_9FABA</name>
<evidence type="ECO:0000313" key="3">
    <source>
        <dbReference type="Proteomes" id="UP001189624"/>
    </source>
</evidence>
<dbReference type="AlphaFoldDB" id="A0AA86W3E3"/>
<evidence type="ECO:0000256" key="1">
    <source>
        <dbReference type="SAM" id="MobiDB-lite"/>
    </source>
</evidence>
<dbReference type="Proteomes" id="UP001189624">
    <property type="component" value="Chromosome 10"/>
</dbReference>